<feature type="transmembrane region" description="Helical" evidence="8">
    <location>
        <begin position="222"/>
        <end position="241"/>
    </location>
</feature>
<dbReference type="Gene3D" id="1.20.1530.20">
    <property type="match status" value="1"/>
</dbReference>
<evidence type="ECO:0000256" key="1">
    <source>
        <dbReference type="ARBA" id="ARBA00004651"/>
    </source>
</evidence>
<keyword evidence="7 8" id="KW-0472">Membrane</keyword>
<keyword evidence="3" id="KW-0813">Transport</keyword>
<gene>
    <name evidence="9" type="ORF">GF1_01390</name>
</gene>
<protein>
    <submittedName>
        <fullName evidence="9">Membrane protein</fullName>
    </submittedName>
</protein>
<sequence>MEQTLPFLILLLAGQGCRWLAVFPADTDRSLNLYVIYLALPALILDRVPGLDFSTSVLVPVLMPWLVVFCSAGLVYALAKLLHWDRETTGALLLMVPLGNTSFLGIPMVEQYFGGGAVRYALLYDQFGSFLALSTYGTVILALYGTGEKQTLASVLKKILLFPPFMALMVALFLPVGAVPGWVDRLLETTASSLVPVVLVAIGFQVQILLPRRELIPFGAGLLLRLLVVPLLFLYLCRLLGLSGTAVRVAIFETGMPPMVTAGAMASIAGLKPRLTSAMVGLGILIAFGTLPLIYSWSG</sequence>
<evidence type="ECO:0000313" key="10">
    <source>
        <dbReference type="Proteomes" id="UP001063350"/>
    </source>
</evidence>
<dbReference type="GO" id="GO:0055085">
    <property type="term" value="P:transmembrane transport"/>
    <property type="evidence" value="ECO:0007669"/>
    <property type="project" value="InterPro"/>
</dbReference>
<accession>A0A915TXH5</accession>
<evidence type="ECO:0000313" key="9">
    <source>
        <dbReference type="EMBL" id="BCO07763.1"/>
    </source>
</evidence>
<dbReference type="EMBL" id="AP024233">
    <property type="protein sequence ID" value="BCO07763.1"/>
    <property type="molecule type" value="Genomic_DNA"/>
</dbReference>
<evidence type="ECO:0000256" key="2">
    <source>
        <dbReference type="ARBA" id="ARBA00010145"/>
    </source>
</evidence>
<keyword evidence="5 8" id="KW-0812">Transmembrane</keyword>
<dbReference type="PANTHER" id="PTHR36838">
    <property type="entry name" value="AUXIN EFFLUX CARRIER FAMILY PROTEIN"/>
    <property type="match status" value="1"/>
</dbReference>
<dbReference type="InterPro" id="IPR004776">
    <property type="entry name" value="Mem_transp_PIN-like"/>
</dbReference>
<keyword evidence="10" id="KW-1185">Reference proteome</keyword>
<keyword evidence="4" id="KW-1003">Cell membrane</keyword>
<dbReference type="Pfam" id="PF03547">
    <property type="entry name" value="Mem_trans"/>
    <property type="match status" value="1"/>
</dbReference>
<dbReference type="AlphaFoldDB" id="A0A915TXH5"/>
<feature type="transmembrane region" description="Helical" evidence="8">
    <location>
        <begin position="159"/>
        <end position="179"/>
    </location>
</feature>
<feature type="transmembrane region" description="Helical" evidence="8">
    <location>
        <begin position="57"/>
        <end position="79"/>
    </location>
</feature>
<evidence type="ECO:0000256" key="7">
    <source>
        <dbReference type="ARBA" id="ARBA00023136"/>
    </source>
</evidence>
<dbReference type="GO" id="GO:0005886">
    <property type="term" value="C:plasma membrane"/>
    <property type="evidence" value="ECO:0007669"/>
    <property type="project" value="UniProtKB-SubCell"/>
</dbReference>
<keyword evidence="6 8" id="KW-1133">Transmembrane helix</keyword>
<feature type="transmembrane region" description="Helical" evidence="8">
    <location>
        <begin position="278"/>
        <end position="297"/>
    </location>
</feature>
<name>A0A915TXH5_9BACT</name>
<proteinExistence type="inferred from homology"/>
<feature type="transmembrane region" description="Helical" evidence="8">
    <location>
        <begin position="247"/>
        <end position="271"/>
    </location>
</feature>
<dbReference type="RefSeq" id="WP_267927705.1">
    <property type="nucleotide sequence ID" value="NZ_AP024233.1"/>
</dbReference>
<dbReference type="InterPro" id="IPR038770">
    <property type="entry name" value="Na+/solute_symporter_sf"/>
</dbReference>
<dbReference type="KEGG" id="ddu:GF1_01390"/>
<evidence type="ECO:0000256" key="3">
    <source>
        <dbReference type="ARBA" id="ARBA00022448"/>
    </source>
</evidence>
<evidence type="ECO:0000256" key="8">
    <source>
        <dbReference type="SAM" id="Phobius"/>
    </source>
</evidence>
<organism evidence="9 10">
    <name type="scientific">Desulfolithobacter dissulfuricans</name>
    <dbReference type="NCBI Taxonomy" id="2795293"/>
    <lineage>
        <taxon>Bacteria</taxon>
        <taxon>Pseudomonadati</taxon>
        <taxon>Thermodesulfobacteriota</taxon>
        <taxon>Desulfobulbia</taxon>
        <taxon>Desulfobulbales</taxon>
        <taxon>Desulfobulbaceae</taxon>
        <taxon>Desulfolithobacter</taxon>
    </lineage>
</organism>
<dbReference type="Proteomes" id="UP001063350">
    <property type="component" value="Chromosome"/>
</dbReference>
<feature type="transmembrane region" description="Helical" evidence="8">
    <location>
        <begin position="91"/>
        <end position="109"/>
    </location>
</feature>
<reference evidence="9" key="1">
    <citation type="submission" date="2020-12" db="EMBL/GenBank/DDBJ databases">
        <title>Desulfobium dissulfuricans gen. nov., sp. nov., a novel mesophilic, sulfate-reducing bacterium isolated from a deep-sea hydrothermal vent.</title>
        <authorList>
            <person name="Hashimoto Y."/>
            <person name="Tame A."/>
            <person name="Sawayama S."/>
            <person name="Miyazaki J."/>
            <person name="Takai K."/>
            <person name="Nakagawa S."/>
        </authorList>
    </citation>
    <scope>NUCLEOTIDE SEQUENCE</scope>
    <source>
        <strain evidence="9">GF1</strain>
    </source>
</reference>
<comment type="subcellular location">
    <subcellularLocation>
        <location evidence="1">Cell membrane</location>
        <topology evidence="1">Multi-pass membrane protein</topology>
    </subcellularLocation>
</comment>
<feature type="transmembrane region" description="Helical" evidence="8">
    <location>
        <begin position="129"/>
        <end position="147"/>
    </location>
</feature>
<evidence type="ECO:0000256" key="6">
    <source>
        <dbReference type="ARBA" id="ARBA00022989"/>
    </source>
</evidence>
<evidence type="ECO:0000256" key="5">
    <source>
        <dbReference type="ARBA" id="ARBA00022692"/>
    </source>
</evidence>
<comment type="similarity">
    <text evidence="2">Belongs to the auxin efflux carrier (TC 2.A.69) family.</text>
</comment>
<evidence type="ECO:0000256" key="4">
    <source>
        <dbReference type="ARBA" id="ARBA00022475"/>
    </source>
</evidence>
<dbReference type="PANTHER" id="PTHR36838:SF1">
    <property type="entry name" value="SLR1864 PROTEIN"/>
    <property type="match status" value="1"/>
</dbReference>